<evidence type="ECO:0000259" key="6">
    <source>
        <dbReference type="PROSITE" id="PS50006"/>
    </source>
</evidence>
<dbReference type="AlphaFoldDB" id="A0A250IN79"/>
<reference evidence="8 9" key="1">
    <citation type="submission" date="2017-06" db="EMBL/GenBank/DDBJ databases">
        <authorList>
            <person name="Kim H.J."/>
            <person name="Triplett B.A."/>
        </authorList>
    </citation>
    <scope>NUCLEOTIDE SEQUENCE [LARGE SCALE GENOMIC DNA]</scope>
    <source>
        <strain evidence="8 9">DSM 14713</strain>
    </source>
</reference>
<dbReference type="Gene3D" id="1.10.8.60">
    <property type="match status" value="1"/>
</dbReference>
<name>A0A250IN79_9BACT</name>
<dbReference type="FunFam" id="3.40.50.300:FF:000006">
    <property type="entry name" value="DNA-binding transcriptional regulator NtrC"/>
    <property type="match status" value="1"/>
</dbReference>
<dbReference type="SMART" id="SM00240">
    <property type="entry name" value="FHA"/>
    <property type="match status" value="1"/>
</dbReference>
<evidence type="ECO:0000256" key="3">
    <source>
        <dbReference type="ARBA" id="ARBA00023015"/>
    </source>
</evidence>
<keyword evidence="1" id="KW-0547">Nucleotide-binding</keyword>
<dbReference type="KEGG" id="mbd:MEBOL_005874"/>
<dbReference type="GO" id="GO:0005524">
    <property type="term" value="F:ATP binding"/>
    <property type="evidence" value="ECO:0007669"/>
    <property type="project" value="UniProtKB-KW"/>
</dbReference>
<organism evidence="8 9">
    <name type="scientific">Melittangium boletus DSM 14713</name>
    <dbReference type="NCBI Taxonomy" id="1294270"/>
    <lineage>
        <taxon>Bacteria</taxon>
        <taxon>Pseudomonadati</taxon>
        <taxon>Myxococcota</taxon>
        <taxon>Myxococcia</taxon>
        <taxon>Myxococcales</taxon>
        <taxon>Cystobacterineae</taxon>
        <taxon>Archangiaceae</taxon>
        <taxon>Melittangium</taxon>
    </lineage>
</organism>
<keyword evidence="4" id="KW-0238">DNA-binding</keyword>
<dbReference type="Gene3D" id="3.40.50.300">
    <property type="entry name" value="P-loop containing nucleotide triphosphate hydrolases"/>
    <property type="match status" value="1"/>
</dbReference>
<dbReference type="GO" id="GO:0006355">
    <property type="term" value="P:regulation of DNA-templated transcription"/>
    <property type="evidence" value="ECO:0007669"/>
    <property type="project" value="InterPro"/>
</dbReference>
<dbReference type="CDD" id="cd00009">
    <property type="entry name" value="AAA"/>
    <property type="match status" value="1"/>
</dbReference>
<dbReference type="InterPro" id="IPR025943">
    <property type="entry name" value="Sigma_54_int_dom_ATP-bd_2"/>
</dbReference>
<dbReference type="GO" id="GO:0003677">
    <property type="term" value="F:DNA binding"/>
    <property type="evidence" value="ECO:0007669"/>
    <property type="project" value="UniProtKB-KW"/>
</dbReference>
<dbReference type="PANTHER" id="PTHR32071:SF57">
    <property type="entry name" value="C4-DICARBOXYLATE TRANSPORT TRANSCRIPTIONAL REGULATORY PROTEIN DCTD"/>
    <property type="match status" value="1"/>
</dbReference>
<accession>A0A250IN79</accession>
<evidence type="ECO:0000256" key="2">
    <source>
        <dbReference type="ARBA" id="ARBA00022840"/>
    </source>
</evidence>
<dbReference type="PROSITE" id="PS00676">
    <property type="entry name" value="SIGMA54_INTERACT_2"/>
    <property type="match status" value="1"/>
</dbReference>
<dbReference type="InterPro" id="IPR008984">
    <property type="entry name" value="SMAD_FHA_dom_sf"/>
</dbReference>
<evidence type="ECO:0000313" key="9">
    <source>
        <dbReference type="Proteomes" id="UP000217289"/>
    </source>
</evidence>
<keyword evidence="5" id="KW-0804">Transcription</keyword>
<gene>
    <name evidence="8" type="ORF">MEBOL_005874</name>
</gene>
<sequence length="470" mass="51840">MLRAGGSKPMINDKSEATLTVQVGEGLPTRIQVREWTVEVVGGPDKGKKVTTQDALLRVGSDSASDLVLTDPTVSRRHVELERTSQGILLKDLGSRNGTFLDGHQVMQVLLQSGDKVLLGKTKLVIKQAARATEVEVSGGADAFGSLVGTAEKTRIVFAQLRGIAREDMNLLIEGETGTGKELAARAVHQHSMRRHGPFKVVDCNLITEEKAERELFGGLRAEQDGDKSAKGVFEAAQGGTLFLDEVGELPLSLQPKLLRVLESREVPSLTGAPISVDVRVIASTHRNLEEDVRQGRFRADLYFRLAVARVRLPPLRTRREDIPVLAQSLLRGIKSSFELTPQTLALFEGYDWPGNVRELRNVLERGALMQETGNASWLDFMAQNKSRPEGQQPTTSVAALVTNMPYHEAKDRVVADFERLYFAEVMRVSNFDMATAEQHTGLSMQSLYRLLKKNGLRLKDLKNAEGLDK</sequence>
<dbReference type="EMBL" id="CP022163">
    <property type="protein sequence ID" value="ATB32396.1"/>
    <property type="molecule type" value="Genomic_DNA"/>
</dbReference>
<dbReference type="Pfam" id="PF16697">
    <property type="entry name" value="Yop-YscD_cpl"/>
    <property type="match status" value="1"/>
</dbReference>
<dbReference type="SMART" id="SM00382">
    <property type="entry name" value="AAA"/>
    <property type="match status" value="1"/>
</dbReference>
<dbReference type="InterPro" id="IPR027417">
    <property type="entry name" value="P-loop_NTPase"/>
</dbReference>
<evidence type="ECO:0000256" key="1">
    <source>
        <dbReference type="ARBA" id="ARBA00022741"/>
    </source>
</evidence>
<dbReference type="InterPro" id="IPR003593">
    <property type="entry name" value="AAA+_ATPase"/>
</dbReference>
<dbReference type="Pfam" id="PF00158">
    <property type="entry name" value="Sigma54_activat"/>
    <property type="match status" value="1"/>
</dbReference>
<dbReference type="PROSITE" id="PS50006">
    <property type="entry name" value="FHA_DOMAIN"/>
    <property type="match status" value="1"/>
</dbReference>
<evidence type="ECO:0000259" key="7">
    <source>
        <dbReference type="PROSITE" id="PS50045"/>
    </source>
</evidence>
<dbReference type="CDD" id="cd00060">
    <property type="entry name" value="FHA"/>
    <property type="match status" value="1"/>
</dbReference>
<dbReference type="InterPro" id="IPR025944">
    <property type="entry name" value="Sigma_54_int_dom_CS"/>
</dbReference>
<feature type="domain" description="Sigma-54 factor interaction" evidence="7">
    <location>
        <begin position="147"/>
        <end position="369"/>
    </location>
</feature>
<dbReference type="PROSITE" id="PS00688">
    <property type="entry name" value="SIGMA54_INTERACT_3"/>
    <property type="match status" value="1"/>
</dbReference>
<dbReference type="SUPFAM" id="SSF49879">
    <property type="entry name" value="SMAD/FHA domain"/>
    <property type="match status" value="1"/>
</dbReference>
<dbReference type="InterPro" id="IPR002078">
    <property type="entry name" value="Sigma_54_int"/>
</dbReference>
<evidence type="ECO:0000313" key="8">
    <source>
        <dbReference type="EMBL" id="ATB32396.1"/>
    </source>
</evidence>
<evidence type="ECO:0000256" key="5">
    <source>
        <dbReference type="ARBA" id="ARBA00023163"/>
    </source>
</evidence>
<feature type="domain" description="FHA" evidence="6">
    <location>
        <begin position="57"/>
        <end position="106"/>
    </location>
</feature>
<protein>
    <submittedName>
        <fullName evidence="8">ATPase AAA</fullName>
    </submittedName>
</protein>
<proteinExistence type="predicted"/>
<dbReference type="InterPro" id="IPR032030">
    <property type="entry name" value="YscD_cytoplasmic_dom"/>
</dbReference>
<dbReference type="RefSeq" id="WP_245918949.1">
    <property type="nucleotide sequence ID" value="NZ_CP022163.1"/>
</dbReference>
<dbReference type="Pfam" id="PF25601">
    <property type="entry name" value="AAA_lid_14"/>
    <property type="match status" value="1"/>
</dbReference>
<dbReference type="Gene3D" id="1.10.10.60">
    <property type="entry name" value="Homeodomain-like"/>
    <property type="match status" value="1"/>
</dbReference>
<dbReference type="PROSITE" id="PS50045">
    <property type="entry name" value="SIGMA54_INTERACT_4"/>
    <property type="match status" value="1"/>
</dbReference>
<dbReference type="PANTHER" id="PTHR32071">
    <property type="entry name" value="TRANSCRIPTIONAL REGULATORY PROTEIN"/>
    <property type="match status" value="1"/>
</dbReference>
<dbReference type="Gene3D" id="2.60.200.20">
    <property type="match status" value="1"/>
</dbReference>
<keyword evidence="9" id="KW-1185">Reference proteome</keyword>
<keyword evidence="2" id="KW-0067">ATP-binding</keyword>
<dbReference type="InterPro" id="IPR000253">
    <property type="entry name" value="FHA_dom"/>
</dbReference>
<dbReference type="Proteomes" id="UP000217289">
    <property type="component" value="Chromosome"/>
</dbReference>
<dbReference type="SUPFAM" id="SSF52540">
    <property type="entry name" value="P-loop containing nucleoside triphosphate hydrolases"/>
    <property type="match status" value="1"/>
</dbReference>
<dbReference type="InterPro" id="IPR058031">
    <property type="entry name" value="AAA_lid_NorR"/>
</dbReference>
<evidence type="ECO:0000256" key="4">
    <source>
        <dbReference type="ARBA" id="ARBA00023125"/>
    </source>
</evidence>
<keyword evidence="3" id="KW-0805">Transcription regulation</keyword>